<accession>A0A812WAI9</accession>
<reference evidence="4" key="1">
    <citation type="submission" date="2021-02" db="EMBL/GenBank/DDBJ databases">
        <authorList>
            <person name="Dougan E. K."/>
            <person name="Rhodes N."/>
            <person name="Thang M."/>
            <person name="Chan C."/>
        </authorList>
    </citation>
    <scope>NUCLEOTIDE SEQUENCE</scope>
</reference>
<feature type="domain" description="PROP1-like PPR" evidence="3">
    <location>
        <begin position="149"/>
        <end position="261"/>
    </location>
</feature>
<dbReference type="EMBL" id="CAJNIZ010043584">
    <property type="protein sequence ID" value="CAE7663574.1"/>
    <property type="molecule type" value="Genomic_DNA"/>
</dbReference>
<dbReference type="PROSITE" id="PS51375">
    <property type="entry name" value="PPR"/>
    <property type="match status" value="4"/>
</dbReference>
<keyword evidence="5" id="KW-1185">Reference proteome</keyword>
<gene>
    <name evidence="4" type="primary">Rf1</name>
    <name evidence="4" type="ORF">SPIL2461_LOCUS18091</name>
</gene>
<name>A0A812WAI9_SYMPI</name>
<dbReference type="PANTHER" id="PTHR47447">
    <property type="entry name" value="OS03G0856100 PROTEIN"/>
    <property type="match status" value="1"/>
</dbReference>
<evidence type="ECO:0000313" key="5">
    <source>
        <dbReference type="Proteomes" id="UP000649617"/>
    </source>
</evidence>
<protein>
    <submittedName>
        <fullName evidence="4">Rf1 protein</fullName>
    </submittedName>
</protein>
<comment type="caution">
    <text evidence="4">The sequence shown here is derived from an EMBL/GenBank/DDBJ whole genome shotgun (WGS) entry which is preliminary data.</text>
</comment>
<dbReference type="Pfam" id="PF01535">
    <property type="entry name" value="PPR"/>
    <property type="match status" value="2"/>
</dbReference>
<dbReference type="PANTHER" id="PTHR47447:SF17">
    <property type="entry name" value="OS12G0638900 PROTEIN"/>
    <property type="match status" value="1"/>
</dbReference>
<evidence type="ECO:0000256" key="1">
    <source>
        <dbReference type="ARBA" id="ARBA00022737"/>
    </source>
</evidence>
<dbReference type="Pfam" id="PF17177">
    <property type="entry name" value="PPR_long"/>
    <property type="match status" value="1"/>
</dbReference>
<feature type="repeat" description="PPR" evidence="2">
    <location>
        <begin position="197"/>
        <end position="231"/>
    </location>
</feature>
<dbReference type="NCBIfam" id="TIGR00756">
    <property type="entry name" value="PPR"/>
    <property type="match status" value="3"/>
</dbReference>
<keyword evidence="1" id="KW-0677">Repeat</keyword>
<dbReference type="InterPro" id="IPR033443">
    <property type="entry name" value="PROP1-like_PPR_dom"/>
</dbReference>
<evidence type="ECO:0000256" key="2">
    <source>
        <dbReference type="PROSITE-ProRule" id="PRU00708"/>
    </source>
</evidence>
<proteinExistence type="predicted"/>
<sequence length="379" mass="41894">MDGLQQNSMPSSDHGSFITSIMSSAKGVAVFLLQRWFILAAVQGTQDLPSHRRNPRQSQSQLLVDGHAKHDELFRTLGDRSSCRDGDPASAESFLSLLMQSSNGKAKTVACTMLIDAYGKFGDVKGAEKFLAGFENMFFRSKTALVNSRFMYLMQAGKVEPSVVSFGAMMDACAKAGQPLKAIEWHRAMLKKGFSPNVRTFTAMVNAYAKAGDVNGALGAMQDMESCGVRADTVSYSSLLDACARQGNTVCAKKVFALMQQRNIRPNIVTYTSLAQAFAKRGMWYEVEVLGDSLEQEGLHVNDFFLYTLLIAYAKATPKQTSKAEEAFLRLVKTGRVELNSHIMSGLRRAVGRSRCDYLVRQAEMRHRAYEFESSWNAS</sequence>
<feature type="repeat" description="PPR" evidence="2">
    <location>
        <begin position="232"/>
        <end position="266"/>
    </location>
</feature>
<dbReference type="OrthoDB" id="436515at2759"/>
<dbReference type="InterPro" id="IPR011990">
    <property type="entry name" value="TPR-like_helical_dom_sf"/>
</dbReference>
<evidence type="ECO:0000313" key="4">
    <source>
        <dbReference type="EMBL" id="CAE7663574.1"/>
    </source>
</evidence>
<organism evidence="4 5">
    <name type="scientific">Symbiodinium pilosum</name>
    <name type="common">Dinoflagellate</name>
    <dbReference type="NCBI Taxonomy" id="2952"/>
    <lineage>
        <taxon>Eukaryota</taxon>
        <taxon>Sar</taxon>
        <taxon>Alveolata</taxon>
        <taxon>Dinophyceae</taxon>
        <taxon>Suessiales</taxon>
        <taxon>Symbiodiniaceae</taxon>
        <taxon>Symbiodinium</taxon>
    </lineage>
</organism>
<feature type="repeat" description="PPR" evidence="2">
    <location>
        <begin position="267"/>
        <end position="301"/>
    </location>
</feature>
<dbReference type="Proteomes" id="UP000649617">
    <property type="component" value="Unassembled WGS sequence"/>
</dbReference>
<evidence type="ECO:0000259" key="3">
    <source>
        <dbReference type="Pfam" id="PF17177"/>
    </source>
</evidence>
<dbReference type="AlphaFoldDB" id="A0A812WAI9"/>
<dbReference type="Gene3D" id="1.25.40.10">
    <property type="entry name" value="Tetratricopeptide repeat domain"/>
    <property type="match status" value="2"/>
</dbReference>
<dbReference type="InterPro" id="IPR002885">
    <property type="entry name" value="PPR_rpt"/>
</dbReference>
<feature type="repeat" description="PPR" evidence="2">
    <location>
        <begin position="162"/>
        <end position="196"/>
    </location>
</feature>